<proteinExistence type="predicted"/>
<dbReference type="AlphaFoldDB" id="A0A1X0R2W3"/>
<dbReference type="VEuPathDB" id="FungiDB:BCV72DRAFT_207538"/>
<feature type="non-terminal residue" evidence="1">
    <location>
        <position position="1"/>
    </location>
</feature>
<dbReference type="EMBL" id="KV921924">
    <property type="protein sequence ID" value="ORE06383.1"/>
    <property type="molecule type" value="Genomic_DNA"/>
</dbReference>
<dbReference type="OrthoDB" id="2206543at2759"/>
<gene>
    <name evidence="1" type="ORF">BCV72DRAFT_207538</name>
</gene>
<dbReference type="Proteomes" id="UP000242414">
    <property type="component" value="Unassembled WGS sequence"/>
</dbReference>
<organism evidence="1">
    <name type="scientific">Rhizopus microsporus var. microsporus</name>
    <dbReference type="NCBI Taxonomy" id="86635"/>
    <lineage>
        <taxon>Eukaryota</taxon>
        <taxon>Fungi</taxon>
        <taxon>Fungi incertae sedis</taxon>
        <taxon>Mucoromycota</taxon>
        <taxon>Mucoromycotina</taxon>
        <taxon>Mucoromycetes</taxon>
        <taxon>Mucorales</taxon>
        <taxon>Mucorineae</taxon>
        <taxon>Rhizopodaceae</taxon>
        <taxon>Rhizopus</taxon>
    </lineage>
</organism>
<protein>
    <submittedName>
        <fullName evidence="1">Uncharacterized protein</fullName>
    </submittedName>
</protein>
<sequence length="82" mass="9478">KFEIPVQSDYGPLDFSSLRDTNCDNWDEVDKTWAARGQYIFRIFGVLYHVSGTVNQNVANLFANKGYIDRNECPELFPIKKT</sequence>
<evidence type="ECO:0000313" key="1">
    <source>
        <dbReference type="EMBL" id="ORE06383.1"/>
    </source>
</evidence>
<accession>A0A1X0R2W3</accession>
<reference evidence="1" key="1">
    <citation type="journal article" date="2016" name="Proc. Natl. Acad. Sci. U.S.A.">
        <title>Lipid metabolic changes in an early divergent fungus govern the establishment of a mutualistic symbiosis with endobacteria.</title>
        <authorList>
            <person name="Lastovetsky O.A."/>
            <person name="Gaspar M.L."/>
            <person name="Mondo S.J."/>
            <person name="LaButti K.M."/>
            <person name="Sandor L."/>
            <person name="Grigoriev I.V."/>
            <person name="Henry S.A."/>
            <person name="Pawlowska T.E."/>
        </authorList>
    </citation>
    <scope>NUCLEOTIDE SEQUENCE [LARGE SCALE GENOMIC DNA]</scope>
    <source>
        <strain evidence="1">ATCC 52814</strain>
    </source>
</reference>
<name>A0A1X0R2W3_RHIZD</name>